<comment type="similarity">
    <text evidence="1">Belongs to the peptidase S49 family.</text>
</comment>
<sequence length="382" mass="40025">MRFLTNGLKGREPLLIDPTRASDHAALGEKFGFTDMLAQLFGAAPEPYILEDGTGVIPIAGVIGKGLSPLERMMGSTDVDVVMEQIDQMSANPSVQRIAFHVSSPGGTVTGVEELANKVRGLKVPTMAYTDSEMASAAYWIASAADRVVAAPSASVGSIGVYMAIPDYSKAAEMQGLKMVVIKSGKFKGAGIEGTSLTADQVENLQASVDSIHSDFKAAVQMKRKMVQAPTMEGQTFSGKQAAGVGLVTGLADTFAQAVAQFGGNASAIASLTAKAKAFSAKSFIKPKAETEDAVLELLTPRQREMVDELEGIEETFGMFDQTAGPDGSHYSAVSPFAGEGLLCQNCVFYRGPRGCGLVAGDIDPNGICKLWVIPGSLVKGK</sequence>
<accession>A0A6J5R8L9</accession>
<dbReference type="SUPFAM" id="SSF52096">
    <property type="entry name" value="ClpP/crotonase"/>
    <property type="match status" value="1"/>
</dbReference>
<reference evidence="3" key="1">
    <citation type="submission" date="2020-05" db="EMBL/GenBank/DDBJ databases">
        <authorList>
            <person name="Chiriac C."/>
            <person name="Salcher M."/>
            <person name="Ghai R."/>
            <person name="Kavagutti S V."/>
        </authorList>
    </citation>
    <scope>NUCLEOTIDE SEQUENCE</scope>
</reference>
<dbReference type="CDD" id="cd07022">
    <property type="entry name" value="S49_Sppa_36K_type"/>
    <property type="match status" value="1"/>
</dbReference>
<dbReference type="InterPro" id="IPR036369">
    <property type="entry name" value="HIPIP_sf"/>
</dbReference>
<dbReference type="GO" id="GO:0009055">
    <property type="term" value="F:electron transfer activity"/>
    <property type="evidence" value="ECO:0007669"/>
    <property type="project" value="InterPro"/>
</dbReference>
<evidence type="ECO:0000259" key="2">
    <source>
        <dbReference type="Pfam" id="PF01343"/>
    </source>
</evidence>
<organism evidence="3">
    <name type="scientific">uncultured Caudovirales phage</name>
    <dbReference type="NCBI Taxonomy" id="2100421"/>
    <lineage>
        <taxon>Viruses</taxon>
        <taxon>Duplodnaviria</taxon>
        <taxon>Heunggongvirae</taxon>
        <taxon>Uroviricota</taxon>
        <taxon>Caudoviricetes</taxon>
        <taxon>Peduoviridae</taxon>
        <taxon>Maltschvirus</taxon>
        <taxon>Maltschvirus maltsch</taxon>
    </lineage>
</organism>
<dbReference type="InterPro" id="IPR029045">
    <property type="entry name" value="ClpP/crotonase-like_dom_sf"/>
</dbReference>
<dbReference type="EMBL" id="LR797187">
    <property type="protein sequence ID" value="CAB4192102.1"/>
    <property type="molecule type" value="Genomic_DNA"/>
</dbReference>
<gene>
    <name evidence="3" type="ORF">UFOVP1233_6</name>
</gene>
<dbReference type="InterPro" id="IPR033855">
    <property type="entry name" value="Protein_C"/>
</dbReference>
<dbReference type="Gene3D" id="4.10.490.10">
    <property type="entry name" value="High potential iron-sulphur protein"/>
    <property type="match status" value="1"/>
</dbReference>
<dbReference type="GO" id="GO:0006508">
    <property type="term" value="P:proteolysis"/>
    <property type="evidence" value="ECO:0007669"/>
    <property type="project" value="UniProtKB-KW"/>
</dbReference>
<dbReference type="PANTHER" id="PTHR42987">
    <property type="entry name" value="PEPTIDASE S49"/>
    <property type="match status" value="1"/>
</dbReference>
<evidence type="ECO:0000256" key="1">
    <source>
        <dbReference type="ARBA" id="ARBA00008683"/>
    </source>
</evidence>
<feature type="domain" description="Peptidase S49" evidence="2">
    <location>
        <begin position="123"/>
        <end position="252"/>
    </location>
</feature>
<protein>
    <submittedName>
        <fullName evidence="3">SppA Periplasmic serine proteases (ClpP class)</fullName>
    </submittedName>
</protein>
<proteinExistence type="inferred from homology"/>
<name>A0A6J5R8L9_9CAUD</name>
<keyword evidence="3" id="KW-0645">Protease</keyword>
<dbReference type="PANTHER" id="PTHR42987:SF4">
    <property type="entry name" value="PROTEASE SOHB-RELATED"/>
    <property type="match status" value="1"/>
</dbReference>
<dbReference type="GO" id="GO:0008233">
    <property type="term" value="F:peptidase activity"/>
    <property type="evidence" value="ECO:0007669"/>
    <property type="project" value="UniProtKB-KW"/>
</dbReference>
<dbReference type="SUPFAM" id="SSF57652">
    <property type="entry name" value="HIPIP (high potential iron protein)"/>
    <property type="match status" value="1"/>
</dbReference>
<dbReference type="InterPro" id="IPR002142">
    <property type="entry name" value="Peptidase_S49"/>
</dbReference>
<evidence type="ECO:0000313" key="3">
    <source>
        <dbReference type="EMBL" id="CAB4192102.1"/>
    </source>
</evidence>
<dbReference type="Pfam" id="PF01343">
    <property type="entry name" value="Peptidase_S49"/>
    <property type="match status" value="1"/>
</dbReference>
<dbReference type="Gene3D" id="3.90.226.10">
    <property type="entry name" value="2-enoyl-CoA Hydratase, Chain A, domain 1"/>
    <property type="match status" value="1"/>
</dbReference>
<dbReference type="Gene3D" id="6.20.330.10">
    <property type="match status" value="1"/>
</dbReference>
<dbReference type="GO" id="GO:0019646">
    <property type="term" value="P:aerobic electron transport chain"/>
    <property type="evidence" value="ECO:0007669"/>
    <property type="project" value="InterPro"/>
</dbReference>
<keyword evidence="3" id="KW-0378">Hydrolase</keyword>